<evidence type="ECO:0000256" key="1">
    <source>
        <dbReference type="SAM" id="Phobius"/>
    </source>
</evidence>
<keyword evidence="2" id="KW-1185">Reference proteome</keyword>
<feature type="transmembrane region" description="Helical" evidence="1">
    <location>
        <begin position="27"/>
        <end position="55"/>
    </location>
</feature>
<dbReference type="KEGG" id="dpte:113797355"/>
<dbReference type="Proteomes" id="UP000515146">
    <property type="component" value="Unplaced"/>
</dbReference>
<name>A0A6P6YF49_DERPT</name>
<proteinExistence type="predicted"/>
<gene>
    <name evidence="3" type="primary">LOC113797355</name>
</gene>
<evidence type="ECO:0000313" key="3">
    <source>
        <dbReference type="RefSeq" id="XP_027203516.1"/>
    </source>
</evidence>
<feature type="transmembrane region" description="Helical" evidence="1">
    <location>
        <begin position="75"/>
        <end position="99"/>
    </location>
</feature>
<keyword evidence="1" id="KW-1133">Transmembrane helix</keyword>
<organism evidence="2 3">
    <name type="scientific">Dermatophagoides pteronyssinus</name>
    <name type="common">European house dust mite</name>
    <dbReference type="NCBI Taxonomy" id="6956"/>
    <lineage>
        <taxon>Eukaryota</taxon>
        <taxon>Metazoa</taxon>
        <taxon>Ecdysozoa</taxon>
        <taxon>Arthropoda</taxon>
        <taxon>Chelicerata</taxon>
        <taxon>Arachnida</taxon>
        <taxon>Acari</taxon>
        <taxon>Acariformes</taxon>
        <taxon>Sarcoptiformes</taxon>
        <taxon>Astigmata</taxon>
        <taxon>Psoroptidia</taxon>
        <taxon>Analgoidea</taxon>
        <taxon>Pyroglyphidae</taxon>
        <taxon>Dermatophagoidinae</taxon>
        <taxon>Dermatophagoides</taxon>
    </lineage>
</organism>
<dbReference type="InParanoid" id="A0A6P6YF49"/>
<dbReference type="AlphaFoldDB" id="A0A6P6YF49"/>
<keyword evidence="1" id="KW-0812">Transmembrane</keyword>
<dbReference type="RefSeq" id="XP_027203516.1">
    <property type="nucleotide sequence ID" value="XM_027347715.1"/>
</dbReference>
<keyword evidence="1" id="KW-0472">Membrane</keyword>
<protein>
    <submittedName>
        <fullName evidence="3">Uncharacterized protein LOC113797355</fullName>
    </submittedName>
</protein>
<sequence length="159" mass="18399">MDAITTNNNVDDDQQSKFNYHHRSISIVFIVFVIIFFLLIIILIISYALLFHTIAKDSDQLDDYIRHYLRNWPSIIIQILTFMALSSACLLATFAVYLLRDQYKCRSLLNCNNCYEEQTTTTIINVDKNCDDTITRSSIKPIDERGTIAVSIDKQITIH</sequence>
<evidence type="ECO:0000313" key="2">
    <source>
        <dbReference type="Proteomes" id="UP000515146"/>
    </source>
</evidence>
<accession>A0A6P6YF49</accession>
<dbReference type="OMA" id="LFHTIAK"/>
<reference evidence="3" key="1">
    <citation type="submission" date="2025-08" db="UniProtKB">
        <authorList>
            <consortium name="RefSeq"/>
        </authorList>
    </citation>
    <scope>IDENTIFICATION</scope>
    <source>
        <strain evidence="3">Airmid</strain>
    </source>
</reference>